<dbReference type="AlphaFoldDB" id="L0WBH2"/>
<dbReference type="InterPro" id="IPR027417">
    <property type="entry name" value="P-loop_NTPase"/>
</dbReference>
<proteinExistence type="predicted"/>
<reference evidence="2 3" key="1">
    <citation type="journal article" date="2012" name="J. Bacteriol.">
        <title>Genome Sequence of the Alkane-Degrading Bacterium Alcanivorax hongdengensis Type Strain A-11-3.</title>
        <authorList>
            <person name="Lai Q."/>
            <person name="Shao Z."/>
        </authorList>
    </citation>
    <scope>NUCLEOTIDE SEQUENCE [LARGE SCALE GENOMIC DNA]</scope>
    <source>
        <strain evidence="2 3">A-11-3</strain>
    </source>
</reference>
<keyword evidence="3" id="KW-1185">Reference proteome</keyword>
<dbReference type="InterPro" id="IPR031580">
    <property type="entry name" value="TadZ_N"/>
</dbReference>
<dbReference type="Proteomes" id="UP000010164">
    <property type="component" value="Unassembled WGS sequence"/>
</dbReference>
<dbReference type="EMBL" id="AMRJ01000012">
    <property type="protein sequence ID" value="EKF74349.1"/>
    <property type="molecule type" value="Genomic_DNA"/>
</dbReference>
<evidence type="ECO:0000313" key="3">
    <source>
        <dbReference type="Proteomes" id="UP000010164"/>
    </source>
</evidence>
<sequence length="391" mass="42725">MIEETLLAVMEDAGTESWLDQALKDVERLEKVSRSDLGRVLRLLEATGASIALVEVSEHDMSQAMAVITALSNARPWVTVVAVCRLADQETLLQCMRAGARDCVVVGGDPAELRDRLRRHQLVRPSFAGDELQSRSRNLVMIAGVHPRVDTGFLAQNLAVAMAAADKDRRVLAIDVDASDEGVFHLDSRNNFDLSQLLSSPDTLDQTLIETALEEFRPGLRLLSGGNSGDFLGDRGADLFIALTRLMGMFDRIILNVGSSGQSAWVRAIGVHVGELLVVAGQEVPQLRAIKEEISSWRPHLPSSTNLRLVLDGYEPSLPPALEEVGDSTGVPVAAALPMDWRHRLEAINLGLPMQESAPKSLYNKKLKALVAQLDSVDIEAPSRWSFFKRA</sequence>
<feature type="domain" description="Pilus assembly protein TadZ N-terminal" evidence="1">
    <location>
        <begin position="5"/>
        <end position="122"/>
    </location>
</feature>
<dbReference type="OrthoDB" id="5813333at2"/>
<dbReference type="STRING" id="1177179.A11A3_09120"/>
<name>L0WBH2_9GAMM</name>
<gene>
    <name evidence="2" type="ORF">A11A3_09120</name>
</gene>
<dbReference type="Gene3D" id="3.40.50.2300">
    <property type="match status" value="1"/>
</dbReference>
<accession>L0WBH2</accession>
<dbReference type="PATRIC" id="fig|1177179.3.peg.1822"/>
<dbReference type="InterPro" id="IPR011006">
    <property type="entry name" value="CheY-like_superfamily"/>
</dbReference>
<evidence type="ECO:0000313" key="2">
    <source>
        <dbReference type="EMBL" id="EKF74349.1"/>
    </source>
</evidence>
<dbReference type="Pfam" id="PF16968">
    <property type="entry name" value="TadZ_N"/>
    <property type="match status" value="1"/>
</dbReference>
<dbReference type="eggNOG" id="COG0745">
    <property type="taxonomic scope" value="Bacteria"/>
</dbReference>
<protein>
    <recommendedName>
        <fullName evidence="1">Pilus assembly protein TadZ N-terminal domain-containing protein</fullName>
    </recommendedName>
</protein>
<dbReference type="SUPFAM" id="SSF52540">
    <property type="entry name" value="P-loop containing nucleoside triphosphate hydrolases"/>
    <property type="match status" value="1"/>
</dbReference>
<comment type="caution">
    <text evidence="2">The sequence shown here is derived from an EMBL/GenBank/DDBJ whole genome shotgun (WGS) entry which is preliminary data.</text>
</comment>
<dbReference type="RefSeq" id="WP_008929002.1">
    <property type="nucleotide sequence ID" value="NZ_AMRJ01000012.1"/>
</dbReference>
<dbReference type="eggNOG" id="COG4963">
    <property type="taxonomic scope" value="Bacteria"/>
</dbReference>
<dbReference type="Gene3D" id="3.40.50.300">
    <property type="entry name" value="P-loop containing nucleotide triphosphate hydrolases"/>
    <property type="match status" value="1"/>
</dbReference>
<organism evidence="2 3">
    <name type="scientific">Alcanivorax hongdengensis A-11-3</name>
    <dbReference type="NCBI Taxonomy" id="1177179"/>
    <lineage>
        <taxon>Bacteria</taxon>
        <taxon>Pseudomonadati</taxon>
        <taxon>Pseudomonadota</taxon>
        <taxon>Gammaproteobacteria</taxon>
        <taxon>Oceanospirillales</taxon>
        <taxon>Alcanivoracaceae</taxon>
        <taxon>Alcanivorax</taxon>
    </lineage>
</organism>
<dbReference type="SUPFAM" id="SSF52172">
    <property type="entry name" value="CheY-like"/>
    <property type="match status" value="1"/>
</dbReference>
<evidence type="ECO:0000259" key="1">
    <source>
        <dbReference type="Pfam" id="PF16968"/>
    </source>
</evidence>